<evidence type="ECO:0000313" key="4">
    <source>
        <dbReference type="Proteomes" id="UP001152519"/>
    </source>
</evidence>
<evidence type="ECO:0000256" key="1">
    <source>
        <dbReference type="SAM" id="Phobius"/>
    </source>
</evidence>
<feature type="transmembrane region" description="Helical" evidence="1">
    <location>
        <begin position="265"/>
        <end position="285"/>
    </location>
</feature>
<keyword evidence="1" id="KW-0812">Transmembrane</keyword>
<dbReference type="EMBL" id="CAJSLV010000059">
    <property type="protein sequence ID" value="CAG6394787.1"/>
    <property type="molecule type" value="Genomic_DNA"/>
</dbReference>
<dbReference type="Proteomes" id="UP001152519">
    <property type="component" value="Unassembled WGS sequence"/>
</dbReference>
<reference evidence="3" key="1">
    <citation type="submission" date="2021-05" db="EMBL/GenBank/DDBJ databases">
        <authorList>
            <person name="Arsene-Ploetze F."/>
        </authorList>
    </citation>
    <scope>NUCLEOTIDE SEQUENCE</scope>
    <source>
        <strain evidence="3">DSM 42138</strain>
    </source>
</reference>
<feature type="transmembrane region" description="Helical" evidence="1">
    <location>
        <begin position="116"/>
        <end position="136"/>
    </location>
</feature>
<feature type="domain" description="DUF3592" evidence="2">
    <location>
        <begin position="180"/>
        <end position="249"/>
    </location>
</feature>
<accession>A0A9W4GTL9</accession>
<evidence type="ECO:0000259" key="2">
    <source>
        <dbReference type="Pfam" id="PF12158"/>
    </source>
</evidence>
<evidence type="ECO:0000313" key="3">
    <source>
        <dbReference type="EMBL" id="CAG6394787.1"/>
    </source>
</evidence>
<keyword evidence="1" id="KW-1133">Transmembrane helix</keyword>
<organism evidence="3 4">
    <name type="scientific">Actinacidiphila cocklensis</name>
    <dbReference type="NCBI Taxonomy" id="887465"/>
    <lineage>
        <taxon>Bacteria</taxon>
        <taxon>Bacillati</taxon>
        <taxon>Actinomycetota</taxon>
        <taxon>Actinomycetes</taxon>
        <taxon>Kitasatosporales</taxon>
        <taxon>Streptomycetaceae</taxon>
        <taxon>Actinacidiphila</taxon>
    </lineage>
</organism>
<dbReference type="AlphaFoldDB" id="A0A9W4GTL9"/>
<feature type="transmembrane region" description="Helical" evidence="1">
    <location>
        <begin position="6"/>
        <end position="25"/>
    </location>
</feature>
<comment type="caution">
    <text evidence="3">The sequence shown here is derived from an EMBL/GenBank/DDBJ whole genome shotgun (WGS) entry which is preliminary data.</text>
</comment>
<proteinExistence type="predicted"/>
<name>A0A9W4GTL9_9ACTN</name>
<protein>
    <recommendedName>
        <fullName evidence="2">DUF3592 domain-containing protein</fullName>
    </recommendedName>
</protein>
<dbReference type="Pfam" id="PF12158">
    <property type="entry name" value="DUF3592"/>
    <property type="match status" value="1"/>
</dbReference>
<gene>
    <name evidence="3" type="ORF">SCOCK_30020</name>
</gene>
<keyword evidence="4" id="KW-1185">Reference proteome</keyword>
<dbReference type="InterPro" id="IPR021994">
    <property type="entry name" value="DUF3592"/>
</dbReference>
<keyword evidence="1" id="KW-0472">Membrane</keyword>
<feature type="transmembrane region" description="Helical" evidence="1">
    <location>
        <begin position="142"/>
        <end position="161"/>
    </location>
</feature>
<sequence>MFGMVLTVWCVGWAAVAGVGLWRYARVWSSHTVRVAARVERVEEPRGSGADAAEGVQVVLAFQNPATGEELRLPTTGARNGTLTAAWVGRPVTVRFPAGHPYDFRIANGMGRQRDLALPVVAACFAWMGLVAHFALDEEGIGWVPLGIGTVVASLTSWAALTTHREGRRREGLLAAAEATTARVVASLQSTHRDDDGHTHTTYVPVMAFTTADGRSVTAVSPAYTSRSQPHTVGTDVAVRYAPADPSVFAFDLATDRRANGCGTAFLTVLAAAGVAAMVTGVVLLS</sequence>